<gene>
    <name evidence="1" type="ORF">PV07_01467</name>
</gene>
<sequence>MGFYTWRSARRAIEQENLQNTTLARVLDSTLEHWNAELFLSHGLIVRLEFPDDRATQEKDDRYLKFVGLQKNSPHSQSMRITKEYGQSLYWVSGLDKPRLVLTHLYTGCDDQESPPVL</sequence>
<proteinExistence type="predicted"/>
<dbReference type="RefSeq" id="XP_016254924.1">
    <property type="nucleotide sequence ID" value="XM_016387996.1"/>
</dbReference>
<reference evidence="1 2" key="1">
    <citation type="submission" date="2015-01" db="EMBL/GenBank/DDBJ databases">
        <title>The Genome Sequence of Cladophialophora immunda CBS83496.</title>
        <authorList>
            <consortium name="The Broad Institute Genomics Platform"/>
            <person name="Cuomo C."/>
            <person name="de Hoog S."/>
            <person name="Gorbushina A."/>
            <person name="Stielow B."/>
            <person name="Teixiera M."/>
            <person name="Abouelleil A."/>
            <person name="Chapman S.B."/>
            <person name="Priest M."/>
            <person name="Young S.K."/>
            <person name="Wortman J."/>
            <person name="Nusbaum C."/>
            <person name="Birren B."/>
        </authorList>
    </citation>
    <scope>NUCLEOTIDE SEQUENCE [LARGE SCALE GENOMIC DNA]</scope>
    <source>
        <strain evidence="1 2">CBS 83496</strain>
    </source>
</reference>
<dbReference type="AlphaFoldDB" id="A0A0D2CU76"/>
<dbReference type="EMBL" id="KN847040">
    <property type="protein sequence ID" value="KIW34708.1"/>
    <property type="molecule type" value="Genomic_DNA"/>
</dbReference>
<organism evidence="1 2">
    <name type="scientific">Cladophialophora immunda</name>
    <dbReference type="NCBI Taxonomy" id="569365"/>
    <lineage>
        <taxon>Eukaryota</taxon>
        <taxon>Fungi</taxon>
        <taxon>Dikarya</taxon>
        <taxon>Ascomycota</taxon>
        <taxon>Pezizomycotina</taxon>
        <taxon>Eurotiomycetes</taxon>
        <taxon>Chaetothyriomycetidae</taxon>
        <taxon>Chaetothyriales</taxon>
        <taxon>Herpotrichiellaceae</taxon>
        <taxon>Cladophialophora</taxon>
    </lineage>
</organism>
<accession>A0A0D2CU76</accession>
<evidence type="ECO:0000313" key="2">
    <source>
        <dbReference type="Proteomes" id="UP000054466"/>
    </source>
</evidence>
<dbReference type="GeneID" id="27340661"/>
<keyword evidence="2" id="KW-1185">Reference proteome</keyword>
<name>A0A0D2CU76_9EURO</name>
<evidence type="ECO:0000313" key="1">
    <source>
        <dbReference type="EMBL" id="KIW34708.1"/>
    </source>
</evidence>
<dbReference type="HOGENOM" id="CLU_2072883_0_0_1"/>
<dbReference type="OrthoDB" id="4159486at2759"/>
<dbReference type="VEuPathDB" id="FungiDB:PV07_01467"/>
<dbReference type="Proteomes" id="UP000054466">
    <property type="component" value="Unassembled WGS sequence"/>
</dbReference>
<protein>
    <submittedName>
        <fullName evidence="1">Uncharacterized protein</fullName>
    </submittedName>
</protein>